<comment type="similarity">
    <text evidence="1">Belongs to the glycerate kinase type-1 family.</text>
</comment>
<dbReference type="InterPro" id="IPR018193">
    <property type="entry name" value="Glyc_kinase_flavodox-like_fold"/>
</dbReference>
<dbReference type="SUPFAM" id="SSF110738">
    <property type="entry name" value="Glycerate kinase I"/>
    <property type="match status" value="1"/>
</dbReference>
<keyword evidence="3 4" id="KW-0418">Kinase</keyword>
<dbReference type="EC" id="2.7.1.31" evidence="4"/>
<dbReference type="STRING" id="1692.BMAGN_1009"/>
<sequence length="220" mass="22368">MPHGGASLANLATIDRSGLDKRLEQATVRIACDVTNPLTGPDGASHVFGPQKGADEAAVRELDAALHHYARVVAAQLGRDVEHEPGAAAAGGLGAGLLAFTPAVMESGSTLVTRASGLARLAQDADLCITGEGGIDGQTRFGKTPLGVARTVKAVAPNCTVVAVAANIGAGAEDLYELGIDAIFGMLPGVETLEQAMGEAKANLERTGANVARLFAHARR</sequence>
<reference evidence="4 5" key="1">
    <citation type="submission" date="2014-03" db="EMBL/GenBank/DDBJ databases">
        <title>Genomics of Bifidobacteria.</title>
        <authorList>
            <person name="Ventura M."/>
            <person name="Milani C."/>
            <person name="Lugli G.A."/>
        </authorList>
    </citation>
    <scope>NUCLEOTIDE SEQUENCE [LARGE SCALE GENOMIC DNA]</scope>
    <source>
        <strain evidence="4 5">LMG 11591</strain>
    </source>
</reference>
<dbReference type="EMBL" id="JGZB01000002">
    <property type="protein sequence ID" value="KFI69242.1"/>
    <property type="molecule type" value="Genomic_DNA"/>
</dbReference>
<evidence type="ECO:0000256" key="3">
    <source>
        <dbReference type="ARBA" id="ARBA00022777"/>
    </source>
</evidence>
<evidence type="ECO:0000313" key="4">
    <source>
        <dbReference type="EMBL" id="KFI69242.1"/>
    </source>
</evidence>
<evidence type="ECO:0000256" key="1">
    <source>
        <dbReference type="ARBA" id="ARBA00006284"/>
    </source>
</evidence>
<accession>A0A087BDZ2</accession>
<dbReference type="GO" id="GO:0008887">
    <property type="term" value="F:glycerate kinase activity"/>
    <property type="evidence" value="ECO:0007669"/>
    <property type="project" value="UniProtKB-EC"/>
</dbReference>
<dbReference type="eggNOG" id="COG1929">
    <property type="taxonomic scope" value="Bacteria"/>
</dbReference>
<dbReference type="AlphaFoldDB" id="A0A087BDZ2"/>
<dbReference type="Proteomes" id="UP000029052">
    <property type="component" value="Unassembled WGS sequence"/>
</dbReference>
<dbReference type="PANTHER" id="PTHR21599:SF0">
    <property type="entry name" value="GLYCERATE KINASE"/>
    <property type="match status" value="1"/>
</dbReference>
<dbReference type="Gene3D" id="3.40.50.10350">
    <property type="entry name" value="Glycerate kinase, domain 1"/>
    <property type="match status" value="1"/>
</dbReference>
<name>A0A087BDZ2_9BIFI</name>
<dbReference type="Gene3D" id="3.90.1510.10">
    <property type="entry name" value="Glycerate kinase, domain 2"/>
    <property type="match status" value="1"/>
</dbReference>
<dbReference type="PANTHER" id="PTHR21599">
    <property type="entry name" value="GLYCERATE KINASE"/>
    <property type="match status" value="1"/>
</dbReference>
<keyword evidence="5" id="KW-1185">Reference proteome</keyword>
<organism evidence="4 5">
    <name type="scientific">Bifidobacterium magnum</name>
    <dbReference type="NCBI Taxonomy" id="1692"/>
    <lineage>
        <taxon>Bacteria</taxon>
        <taxon>Bacillati</taxon>
        <taxon>Actinomycetota</taxon>
        <taxon>Actinomycetes</taxon>
        <taxon>Bifidobacteriales</taxon>
        <taxon>Bifidobacteriaceae</taxon>
        <taxon>Bifidobacterium</taxon>
    </lineage>
</organism>
<evidence type="ECO:0000256" key="2">
    <source>
        <dbReference type="ARBA" id="ARBA00022679"/>
    </source>
</evidence>
<gene>
    <name evidence="4" type="ORF">BMAGN_1009</name>
</gene>
<dbReference type="NCBIfam" id="TIGR00045">
    <property type="entry name" value="glycerate kinase"/>
    <property type="match status" value="1"/>
</dbReference>
<dbReference type="InterPro" id="IPR036129">
    <property type="entry name" value="Glycerate_kinase_sf"/>
</dbReference>
<protein>
    <submittedName>
        <fullName evidence="4">Glycerate kinase</fullName>
        <ecNumber evidence="4">2.7.1.31</ecNumber>
    </submittedName>
</protein>
<dbReference type="GO" id="GO:0031388">
    <property type="term" value="P:organic acid phosphorylation"/>
    <property type="evidence" value="ECO:0007669"/>
    <property type="project" value="InterPro"/>
</dbReference>
<comment type="caution">
    <text evidence="4">The sequence shown here is derived from an EMBL/GenBank/DDBJ whole genome shotgun (WGS) entry which is preliminary data.</text>
</comment>
<keyword evidence="2 4" id="KW-0808">Transferase</keyword>
<dbReference type="InterPro" id="IPR004381">
    <property type="entry name" value="Glycerate_kinase"/>
</dbReference>
<evidence type="ECO:0000313" key="5">
    <source>
        <dbReference type="Proteomes" id="UP000029052"/>
    </source>
</evidence>
<dbReference type="Pfam" id="PF02595">
    <property type="entry name" value="Gly_kinase"/>
    <property type="match status" value="1"/>
</dbReference>
<proteinExistence type="inferred from homology"/>
<dbReference type="InterPro" id="IPR018197">
    <property type="entry name" value="Glycerate_kinase_RE-like"/>
</dbReference>